<dbReference type="GO" id="GO:0007017">
    <property type="term" value="P:microtubule-based process"/>
    <property type="evidence" value="ECO:0007669"/>
    <property type="project" value="InterPro"/>
</dbReference>
<dbReference type="CDD" id="cd21454">
    <property type="entry name" value="DLC-like_TAL"/>
    <property type="match status" value="1"/>
</dbReference>
<dbReference type="SMART" id="SM01375">
    <property type="entry name" value="Dynein_light"/>
    <property type="match status" value="1"/>
</dbReference>
<dbReference type="InterPro" id="IPR002048">
    <property type="entry name" value="EF_hand_dom"/>
</dbReference>
<proteinExistence type="predicted"/>
<dbReference type="Gene3D" id="1.10.238.10">
    <property type="entry name" value="EF-hand"/>
    <property type="match status" value="1"/>
</dbReference>
<reference evidence="2" key="1">
    <citation type="submission" date="2019-03" db="EMBL/GenBank/DDBJ databases">
        <title>Improved annotation for the trematode Fasciola hepatica.</title>
        <authorList>
            <person name="Choi Y.-J."/>
            <person name="Martin J."/>
            <person name="Mitreva M."/>
        </authorList>
    </citation>
    <scope>NUCLEOTIDE SEQUENCE [LARGE SCALE GENOMIC DNA]</scope>
</reference>
<dbReference type="PROSITE" id="PS50222">
    <property type="entry name" value="EF_HAND_2"/>
    <property type="match status" value="1"/>
</dbReference>
<keyword evidence="3" id="KW-1185">Reference proteome</keyword>
<comment type="caution">
    <text evidence="2">The sequence shown here is derived from an EMBL/GenBank/DDBJ whole genome shotgun (WGS) entry which is preliminary data.</text>
</comment>
<sequence length="175" mass="20340">MDPFLEMFYAVDTDGSEVITMNELREYVERNELDSTMVSRWRELFDPLNTGSITLESFCDVLGVMPDVARKSREEYTRSKPNVLPLGIKVIAAQMPIDQQILIAEETKQLVKSMGQPNSQQLTRQLKSALDETYGKTWHVIIVDGSYWITFSHVPDCSFHFQYEDRCYLIWKTNE</sequence>
<dbReference type="Pfam" id="PF01221">
    <property type="entry name" value="Dynein_light"/>
    <property type="match status" value="1"/>
</dbReference>
<dbReference type="GO" id="GO:0030286">
    <property type="term" value="C:dynein complex"/>
    <property type="evidence" value="ECO:0007669"/>
    <property type="project" value="InterPro"/>
</dbReference>
<dbReference type="GO" id="GO:0005509">
    <property type="term" value="F:calcium ion binding"/>
    <property type="evidence" value="ECO:0007669"/>
    <property type="project" value="InterPro"/>
</dbReference>
<evidence type="ECO:0000259" key="1">
    <source>
        <dbReference type="PROSITE" id="PS50222"/>
    </source>
</evidence>
<gene>
    <name evidence="2" type="ORF">D915_001367</name>
</gene>
<evidence type="ECO:0000313" key="2">
    <source>
        <dbReference type="EMBL" id="THD27818.1"/>
    </source>
</evidence>
<protein>
    <submittedName>
        <fullName evidence="2">Tegument antigen</fullName>
    </submittedName>
</protein>
<dbReference type="InterPro" id="IPR011992">
    <property type="entry name" value="EF-hand-dom_pair"/>
</dbReference>
<dbReference type="AlphaFoldDB" id="A0A4E0RX67"/>
<dbReference type="SUPFAM" id="SSF47473">
    <property type="entry name" value="EF-hand"/>
    <property type="match status" value="1"/>
</dbReference>
<name>A0A4E0RX67_FASHE</name>
<dbReference type="InterPro" id="IPR001372">
    <property type="entry name" value="Dynein_light_chain_typ-1/2"/>
</dbReference>
<organism evidence="2 3">
    <name type="scientific">Fasciola hepatica</name>
    <name type="common">Liver fluke</name>
    <dbReference type="NCBI Taxonomy" id="6192"/>
    <lineage>
        <taxon>Eukaryota</taxon>
        <taxon>Metazoa</taxon>
        <taxon>Spiralia</taxon>
        <taxon>Lophotrochozoa</taxon>
        <taxon>Platyhelminthes</taxon>
        <taxon>Trematoda</taxon>
        <taxon>Digenea</taxon>
        <taxon>Plagiorchiida</taxon>
        <taxon>Echinostomata</taxon>
        <taxon>Echinostomatoidea</taxon>
        <taxon>Fasciolidae</taxon>
        <taxon>Fasciola</taxon>
    </lineage>
</organism>
<accession>A0A4E0RX67</accession>
<feature type="domain" description="EF-hand" evidence="1">
    <location>
        <begin position="1"/>
        <end position="34"/>
    </location>
</feature>
<dbReference type="Gene3D" id="3.30.740.10">
    <property type="entry name" value="Protein Inhibitor Of Neuronal Nitric Oxide Synthase"/>
    <property type="match status" value="1"/>
</dbReference>
<dbReference type="InterPro" id="IPR037177">
    <property type="entry name" value="DLC_sf"/>
</dbReference>
<dbReference type="EMBL" id="JXXN02000313">
    <property type="protein sequence ID" value="THD27818.1"/>
    <property type="molecule type" value="Genomic_DNA"/>
</dbReference>
<dbReference type="Proteomes" id="UP000230066">
    <property type="component" value="Unassembled WGS sequence"/>
</dbReference>
<evidence type="ECO:0000313" key="3">
    <source>
        <dbReference type="Proteomes" id="UP000230066"/>
    </source>
</evidence>
<dbReference type="SUPFAM" id="SSF54648">
    <property type="entry name" value="DLC"/>
    <property type="match status" value="1"/>
</dbReference>